<dbReference type="AlphaFoldDB" id="A0A5S3PD86"/>
<protein>
    <submittedName>
        <fullName evidence="3">VCBS repeat-containing protein</fullName>
    </submittedName>
</protein>
<name>A0A5S3PD86_9RHOB</name>
<dbReference type="EMBL" id="VANS01000005">
    <property type="protein sequence ID" value="TMM50817.1"/>
    <property type="molecule type" value="Genomic_DNA"/>
</dbReference>
<reference evidence="3 4" key="1">
    <citation type="submission" date="2019-05" db="EMBL/GenBank/DDBJ databases">
        <title>Sulfitobacter sabulilitoris sp. nov., isolated from a marine sand.</title>
        <authorList>
            <person name="Yoon J.-H."/>
        </authorList>
    </citation>
    <scope>NUCLEOTIDE SEQUENCE [LARGE SCALE GENOMIC DNA]</scope>
    <source>
        <strain evidence="3 4">HSMS-29</strain>
    </source>
</reference>
<gene>
    <name evidence="3" type="ORF">FDT80_16295</name>
</gene>
<dbReference type="Pfam" id="PF13517">
    <property type="entry name" value="FG-GAP_3"/>
    <property type="match status" value="1"/>
</dbReference>
<dbReference type="Proteomes" id="UP000309550">
    <property type="component" value="Unassembled WGS sequence"/>
</dbReference>
<sequence>MPAGARRLLARLRVRPARRALLVAGLWLAAPVAADQISSARYANPTPRYAHGVLGDAIEHGTLVLTLDTGATLRMVLPETLVFEDTAPRLADLDGDGAREVIVVESSLTQGARLAVYDVTGRIAATPHIGRSNRWLAPVGAADLDGDGTVELAYIDRPHLAKTLRLWRYEAGALSPVGDLAGYTNHRIGERDIAGGIRTCAGAPELIVATADWTRIVALRWSADGFTQTDLGSHEGRHRFAAALACAE</sequence>
<feature type="chain" id="PRO_5024391091" evidence="2">
    <location>
        <begin position="30"/>
        <end position="248"/>
    </location>
</feature>
<dbReference type="InterPro" id="IPR013517">
    <property type="entry name" value="FG-GAP"/>
</dbReference>
<keyword evidence="1 2" id="KW-0732">Signal</keyword>
<accession>A0A5S3PD86</accession>
<dbReference type="SUPFAM" id="SSF69318">
    <property type="entry name" value="Integrin alpha N-terminal domain"/>
    <property type="match status" value="1"/>
</dbReference>
<keyword evidence="4" id="KW-1185">Reference proteome</keyword>
<evidence type="ECO:0000256" key="2">
    <source>
        <dbReference type="SAM" id="SignalP"/>
    </source>
</evidence>
<comment type="caution">
    <text evidence="3">The sequence shown here is derived from an EMBL/GenBank/DDBJ whole genome shotgun (WGS) entry which is preliminary data.</text>
</comment>
<dbReference type="InterPro" id="IPR028994">
    <property type="entry name" value="Integrin_alpha_N"/>
</dbReference>
<dbReference type="RefSeq" id="WP_138663389.1">
    <property type="nucleotide sequence ID" value="NZ_VANS01000005.1"/>
</dbReference>
<evidence type="ECO:0000313" key="3">
    <source>
        <dbReference type="EMBL" id="TMM50817.1"/>
    </source>
</evidence>
<organism evidence="3 4">
    <name type="scientific">Sulfitobacter sabulilitoris</name>
    <dbReference type="NCBI Taxonomy" id="2562655"/>
    <lineage>
        <taxon>Bacteria</taxon>
        <taxon>Pseudomonadati</taxon>
        <taxon>Pseudomonadota</taxon>
        <taxon>Alphaproteobacteria</taxon>
        <taxon>Rhodobacterales</taxon>
        <taxon>Roseobacteraceae</taxon>
        <taxon>Sulfitobacter</taxon>
    </lineage>
</organism>
<proteinExistence type="predicted"/>
<feature type="signal peptide" evidence="2">
    <location>
        <begin position="1"/>
        <end position="29"/>
    </location>
</feature>
<evidence type="ECO:0000313" key="4">
    <source>
        <dbReference type="Proteomes" id="UP000309550"/>
    </source>
</evidence>
<evidence type="ECO:0000256" key="1">
    <source>
        <dbReference type="ARBA" id="ARBA00022729"/>
    </source>
</evidence>
<dbReference type="OrthoDB" id="58662at2"/>